<accession>A0A8F5BLG7</accession>
<dbReference type="RefSeq" id="WP_218266782.1">
    <property type="nucleotide sequence ID" value="NZ_CP077717.1"/>
</dbReference>
<dbReference type="Pfam" id="PF04967">
    <property type="entry name" value="HTH_10"/>
    <property type="match status" value="1"/>
</dbReference>
<dbReference type="GeneID" id="65561988"/>
<dbReference type="KEGG" id="sshi:J5U23_00369"/>
<dbReference type="AlphaFoldDB" id="A0A8F5BLG7"/>
<proteinExistence type="predicted"/>
<evidence type="ECO:0000259" key="1">
    <source>
        <dbReference type="Pfam" id="PF04967"/>
    </source>
</evidence>
<reference evidence="2" key="1">
    <citation type="journal article" date="2021" name="Environ. Microbiol.">
        <title>New insights into the diversity and evolution of the archaeal mobilome from three complete genomes of Saccharolobus shibatae.</title>
        <authorList>
            <person name="Medvedeva S."/>
            <person name="Brandt D."/>
            <person name="Cvirkaite-Krupovic V."/>
            <person name="Liu Y."/>
            <person name="Severinov K."/>
            <person name="Ishino S."/>
            <person name="Ishino Y."/>
            <person name="Prangishvili D."/>
            <person name="Kalinowski J."/>
            <person name="Krupovic M."/>
        </authorList>
    </citation>
    <scope>NUCLEOTIDE SEQUENCE</scope>
    <source>
        <strain evidence="2">B12</strain>
    </source>
</reference>
<feature type="domain" description="HTH bat-type" evidence="1">
    <location>
        <begin position="168"/>
        <end position="219"/>
    </location>
</feature>
<dbReference type="OrthoDB" id="51502at2157"/>
<sequence>MHVYKVKLDLKHDSCWTYKTSDFKVNAEVKYLFPLITKNSIFEIAEIYSDDKNELSDFISAINRRYGNNIKVANIDRPRSSKVALLYYFKNFDNSVTRVMIENNAVITNLSISNGIEEWYAYFFGEEEEILSNISHGLKRIDVKVENVDMEKTKVNDIKNDLVIINSLTPTEREILTTAIRLGFFEYPKRVRLEELAEMFGVTKVTLDRHIRNGLRKILSQLFINSQ</sequence>
<dbReference type="InterPro" id="IPR007050">
    <property type="entry name" value="HTH_bacterioopsin"/>
</dbReference>
<dbReference type="Proteomes" id="UP000694018">
    <property type="component" value="Chromosome"/>
</dbReference>
<evidence type="ECO:0000313" key="2">
    <source>
        <dbReference type="EMBL" id="QXJ27502.1"/>
    </source>
</evidence>
<gene>
    <name evidence="2" type="ORF">J5U23_00369</name>
</gene>
<dbReference type="PANTHER" id="PTHR34236">
    <property type="entry name" value="DIMETHYL SULFOXIDE REDUCTASE TRANSCRIPTIONAL ACTIVATOR"/>
    <property type="match status" value="1"/>
</dbReference>
<dbReference type="PANTHER" id="PTHR34236:SF1">
    <property type="entry name" value="DIMETHYL SULFOXIDE REDUCTASE TRANSCRIPTIONAL ACTIVATOR"/>
    <property type="match status" value="1"/>
</dbReference>
<name>A0A8F5BLG7_SACSH</name>
<protein>
    <submittedName>
        <fullName evidence="2">Bacterio-opsin activator domain-containing protein</fullName>
    </submittedName>
</protein>
<evidence type="ECO:0000313" key="3">
    <source>
        <dbReference type="Proteomes" id="UP000694018"/>
    </source>
</evidence>
<dbReference type="EMBL" id="CP077717">
    <property type="protein sequence ID" value="QXJ27502.1"/>
    <property type="molecule type" value="Genomic_DNA"/>
</dbReference>
<organism evidence="2 3">
    <name type="scientific">Saccharolobus shibatae (strain ATCC 51178 / DSM 5389 / JCM 8931 / NBRC 15437 / B12)</name>
    <name type="common">Sulfolobus shibatae</name>
    <dbReference type="NCBI Taxonomy" id="523848"/>
    <lineage>
        <taxon>Archaea</taxon>
        <taxon>Thermoproteota</taxon>
        <taxon>Thermoprotei</taxon>
        <taxon>Sulfolobales</taxon>
        <taxon>Sulfolobaceae</taxon>
        <taxon>Saccharolobus</taxon>
    </lineage>
</organism>